<evidence type="ECO:0000256" key="7">
    <source>
        <dbReference type="SAM" id="Phobius"/>
    </source>
</evidence>
<reference evidence="10" key="1">
    <citation type="submission" date="2020-06" db="EMBL/GenBank/DDBJ databases">
        <title>Draft genome of Bugula neritina, a colonial animal packing powerful symbionts and potential medicines.</title>
        <authorList>
            <person name="Rayko M."/>
        </authorList>
    </citation>
    <scope>NUCLEOTIDE SEQUENCE [LARGE SCALE GENOMIC DNA]</scope>
    <source>
        <strain evidence="10">Kwan_BN1</strain>
    </source>
</reference>
<evidence type="ECO:0000313" key="11">
    <source>
        <dbReference type="Proteomes" id="UP000593567"/>
    </source>
</evidence>
<evidence type="ECO:0000256" key="3">
    <source>
        <dbReference type="ARBA" id="ARBA00022502"/>
    </source>
</evidence>
<keyword evidence="3" id="KW-0337">GPI-anchor biosynthesis</keyword>
<dbReference type="UniPathway" id="UPA00196"/>
<dbReference type="GO" id="GO:0017176">
    <property type="term" value="F:phosphatidylinositol N-acetylglucosaminyltransferase activity"/>
    <property type="evidence" value="ECO:0007669"/>
    <property type="project" value="UniProtKB-EC"/>
</dbReference>
<protein>
    <recommendedName>
        <fullName evidence="2">phosphatidylinositol N-acetylglucosaminyltransferase</fullName>
        <ecNumber evidence="2">2.4.1.198</ecNumber>
    </recommendedName>
    <alternativeName>
        <fullName evidence="6">GlcNAc-PI synthesis protein</fullName>
    </alternativeName>
</protein>
<dbReference type="EC" id="2.4.1.198" evidence="2"/>
<comment type="caution">
    <text evidence="10">The sequence shown here is derived from an EMBL/GenBank/DDBJ whole genome shotgun (WGS) entry which is preliminary data.</text>
</comment>
<feature type="domain" description="Glycosyl transferase family 1" evidence="8">
    <location>
        <begin position="192"/>
        <end position="337"/>
    </location>
</feature>
<dbReference type="InterPro" id="IPR013234">
    <property type="entry name" value="PIGA_GPI_anchor_biosynthesis"/>
</dbReference>
<dbReference type="PANTHER" id="PTHR45871">
    <property type="entry name" value="N-ACETYLGLUCOSAMINYL-PHOSPHATIDYLINOSITOL BIOSYNTHETIC PROTEIN"/>
    <property type="match status" value="1"/>
</dbReference>
<accession>A0A7J7JFI9</accession>
<dbReference type="Proteomes" id="UP000593567">
    <property type="component" value="Unassembled WGS sequence"/>
</dbReference>
<dbReference type="Gene3D" id="3.40.50.2000">
    <property type="entry name" value="Glycogen Phosphorylase B"/>
    <property type="match status" value="2"/>
</dbReference>
<dbReference type="EMBL" id="VXIV02002585">
    <property type="protein sequence ID" value="KAF6024394.1"/>
    <property type="molecule type" value="Genomic_DNA"/>
</dbReference>
<gene>
    <name evidence="10" type="ORF">EB796_017306</name>
</gene>
<keyword evidence="7" id="KW-1133">Transmembrane helix</keyword>
<evidence type="ECO:0000259" key="9">
    <source>
        <dbReference type="Pfam" id="PF08288"/>
    </source>
</evidence>
<keyword evidence="11" id="KW-1185">Reference proteome</keyword>
<dbReference type="InterPro" id="IPR001296">
    <property type="entry name" value="Glyco_trans_1"/>
</dbReference>
<evidence type="ECO:0000256" key="2">
    <source>
        <dbReference type="ARBA" id="ARBA00012420"/>
    </source>
</evidence>
<evidence type="ECO:0000259" key="8">
    <source>
        <dbReference type="Pfam" id="PF00534"/>
    </source>
</evidence>
<comment type="pathway">
    <text evidence="1">Glycolipid biosynthesis; glycosylphosphatidylinositol-anchor biosynthesis.</text>
</comment>
<dbReference type="PANTHER" id="PTHR45871:SF1">
    <property type="entry name" value="PHOSPHATIDYLINOSITOL N-ACETYLGLUCOSAMINYLTRANSFERASE SUBUNIT A"/>
    <property type="match status" value="1"/>
</dbReference>
<dbReference type="CDD" id="cd03796">
    <property type="entry name" value="GT4_PIG-A-like"/>
    <property type="match status" value="1"/>
</dbReference>
<dbReference type="Pfam" id="PF00534">
    <property type="entry name" value="Glycos_transf_1"/>
    <property type="match status" value="1"/>
</dbReference>
<keyword evidence="7" id="KW-0812">Transmembrane</keyword>
<sequence>MPYNICMVCDFFYPNIGGVESHIYQLSQCLINRGHKVVVITHAYGTRAGIRNMAGQLKVYYLPLKAFYKQCIFPTIFNSFALIREVVIREQIQIIHGHSSFSTLAHEALFHSAVLGVRSVFTDHSLFGFADLSSILTNNVLKFSLNSINHTICVSNTARENTVLRSHQHPKHVSVIPNAIDASQFRPDPASRSKDKIVIVVMSRLVYRRGTDLLVDIIPYICQKYPQVEFLIGGDGDKRVLLEQIREQHSLHSRVKLLGMVKHEHVRQVMVQGHIFVNTSLTESFCITIVEAASCGLKVVTTNVGGVPEVLPPDMVKLASPNAESLAQSVEEAILEQQNDIGLSPWQLHDKIKNIYTWSDIARRTEIVYNTISKQDVITPQDRMNKFWNLGYVFGKVVISALVLIMVYNRILEWWRPATAIDRCIYTYKSPSSNSSSQYQESANISGVSNKQKCGIATADLSNSTVTPRRSTRLKLKSL</sequence>
<dbReference type="SUPFAM" id="SSF53756">
    <property type="entry name" value="UDP-Glycosyltransferase/glycogen phosphorylase"/>
    <property type="match status" value="1"/>
</dbReference>
<dbReference type="AlphaFoldDB" id="A0A7J7JFI9"/>
<organism evidence="10 11">
    <name type="scientific">Bugula neritina</name>
    <name type="common">Brown bryozoan</name>
    <name type="synonym">Sertularia neritina</name>
    <dbReference type="NCBI Taxonomy" id="10212"/>
    <lineage>
        <taxon>Eukaryota</taxon>
        <taxon>Metazoa</taxon>
        <taxon>Spiralia</taxon>
        <taxon>Lophotrochozoa</taxon>
        <taxon>Bryozoa</taxon>
        <taxon>Gymnolaemata</taxon>
        <taxon>Cheilostomatida</taxon>
        <taxon>Flustrina</taxon>
        <taxon>Buguloidea</taxon>
        <taxon>Bugulidae</taxon>
        <taxon>Bugula</taxon>
    </lineage>
</organism>
<dbReference type="OrthoDB" id="734129at2759"/>
<evidence type="ECO:0000256" key="5">
    <source>
        <dbReference type="ARBA" id="ARBA00022679"/>
    </source>
</evidence>
<feature type="domain" description="PIGA GPI anchor biosynthesis" evidence="9">
    <location>
        <begin position="42"/>
        <end position="131"/>
    </location>
</feature>
<dbReference type="GO" id="GO:0006506">
    <property type="term" value="P:GPI anchor biosynthetic process"/>
    <property type="evidence" value="ECO:0007669"/>
    <property type="project" value="UniProtKB-UniPathway"/>
</dbReference>
<proteinExistence type="predicted"/>
<feature type="transmembrane region" description="Helical" evidence="7">
    <location>
        <begin position="387"/>
        <end position="408"/>
    </location>
</feature>
<dbReference type="FunFam" id="3.40.50.2000:FF:000026">
    <property type="entry name" value="Phosphatidylinositol N-acetylglucosaminyltransferase subunit A"/>
    <property type="match status" value="1"/>
</dbReference>
<keyword evidence="5" id="KW-0808">Transferase</keyword>
<evidence type="ECO:0000256" key="1">
    <source>
        <dbReference type="ARBA" id="ARBA00004687"/>
    </source>
</evidence>
<keyword evidence="4" id="KW-0328">Glycosyltransferase</keyword>
<evidence type="ECO:0000256" key="6">
    <source>
        <dbReference type="ARBA" id="ARBA00032160"/>
    </source>
</evidence>
<evidence type="ECO:0000313" key="10">
    <source>
        <dbReference type="EMBL" id="KAF6024394.1"/>
    </source>
</evidence>
<dbReference type="GO" id="GO:0000506">
    <property type="term" value="C:glycosylphosphatidylinositol-N-acetylglucosaminyltransferase (GPI-GnT) complex"/>
    <property type="evidence" value="ECO:0007669"/>
    <property type="project" value="InterPro"/>
</dbReference>
<dbReference type="Pfam" id="PF08288">
    <property type="entry name" value="PIGA"/>
    <property type="match status" value="1"/>
</dbReference>
<name>A0A7J7JFI9_BUGNE</name>
<dbReference type="InterPro" id="IPR039507">
    <property type="entry name" value="PIG-A/GPI3"/>
</dbReference>
<evidence type="ECO:0000256" key="4">
    <source>
        <dbReference type="ARBA" id="ARBA00022676"/>
    </source>
</evidence>
<keyword evidence="7" id="KW-0472">Membrane</keyword>